<gene>
    <name evidence="5" type="primary">DOCK3</name>
</gene>
<dbReference type="Pfam" id="PF20422">
    <property type="entry name" value="DHR-2_Lobe_B"/>
    <property type="match status" value="1"/>
</dbReference>
<feature type="region of interest" description="Disordered" evidence="2">
    <location>
        <begin position="635"/>
        <end position="655"/>
    </location>
</feature>
<feature type="region of interest" description="Disordered" evidence="2">
    <location>
        <begin position="537"/>
        <end position="615"/>
    </location>
</feature>
<dbReference type="InterPro" id="IPR027357">
    <property type="entry name" value="DOCKER_dom"/>
</dbReference>
<comment type="similarity">
    <text evidence="1">Belongs to the DOCK family.</text>
</comment>
<organism evidence="4 5">
    <name type="scientific">Python bivittatus</name>
    <name type="common">Burmese python</name>
    <name type="synonym">Python molurus bivittatus</name>
    <dbReference type="NCBI Taxonomy" id="176946"/>
    <lineage>
        <taxon>Eukaryota</taxon>
        <taxon>Metazoa</taxon>
        <taxon>Chordata</taxon>
        <taxon>Craniata</taxon>
        <taxon>Vertebrata</taxon>
        <taxon>Euteleostomi</taxon>
        <taxon>Lepidosauria</taxon>
        <taxon>Squamata</taxon>
        <taxon>Bifurcata</taxon>
        <taxon>Unidentata</taxon>
        <taxon>Episquamata</taxon>
        <taxon>Toxicofera</taxon>
        <taxon>Serpentes</taxon>
        <taxon>Henophidia</taxon>
        <taxon>Pythonidae</taxon>
        <taxon>Python</taxon>
    </lineage>
</organism>
<name>A0A9F2WDY2_PYTBI</name>
<keyword evidence="4" id="KW-1185">Reference proteome</keyword>
<feature type="domain" description="DOCKER" evidence="3">
    <location>
        <begin position="1"/>
        <end position="280"/>
    </location>
</feature>
<dbReference type="InterPro" id="IPR046773">
    <property type="entry name" value="DOCKER_Lobe_C"/>
</dbReference>
<dbReference type="GO" id="GO:0005085">
    <property type="term" value="F:guanyl-nucleotide exchange factor activity"/>
    <property type="evidence" value="ECO:0007669"/>
    <property type="project" value="InterPro"/>
</dbReference>
<dbReference type="GO" id="GO:0005737">
    <property type="term" value="C:cytoplasm"/>
    <property type="evidence" value="ECO:0007669"/>
    <property type="project" value="TreeGrafter"/>
</dbReference>
<feature type="compositionally biased region" description="Polar residues" evidence="2">
    <location>
        <begin position="600"/>
        <end position="609"/>
    </location>
</feature>
<dbReference type="CTD" id="1795"/>
<dbReference type="GO" id="GO:0007264">
    <property type="term" value="P:small GTPase-mediated signal transduction"/>
    <property type="evidence" value="ECO:0007669"/>
    <property type="project" value="InterPro"/>
</dbReference>
<dbReference type="GO" id="GO:0031267">
    <property type="term" value="F:small GTPase binding"/>
    <property type="evidence" value="ECO:0007669"/>
    <property type="project" value="TreeGrafter"/>
</dbReference>
<dbReference type="GO" id="GO:0005886">
    <property type="term" value="C:plasma membrane"/>
    <property type="evidence" value="ECO:0007669"/>
    <property type="project" value="TreeGrafter"/>
</dbReference>
<feature type="region of interest" description="Disordered" evidence="2">
    <location>
        <begin position="691"/>
        <end position="715"/>
    </location>
</feature>
<dbReference type="OMA" id="ITCTLIG"/>
<reference evidence="5" key="1">
    <citation type="submission" date="2025-08" db="UniProtKB">
        <authorList>
            <consortium name="RefSeq"/>
        </authorList>
    </citation>
    <scope>IDENTIFICATION</scope>
    <source>
        <tissue evidence="5">Liver</tissue>
    </source>
</reference>
<evidence type="ECO:0000313" key="4">
    <source>
        <dbReference type="Proteomes" id="UP000695026"/>
    </source>
</evidence>
<feature type="region of interest" description="Disordered" evidence="2">
    <location>
        <begin position="385"/>
        <end position="416"/>
    </location>
</feature>
<protein>
    <submittedName>
        <fullName evidence="5">Dedicator of cytokinesis protein 3</fullName>
    </submittedName>
</protein>
<dbReference type="PANTHER" id="PTHR45653:SF4">
    <property type="entry name" value="DEDICATOR OF CYTOKINESIS PROTEIN 3"/>
    <property type="match status" value="1"/>
</dbReference>
<dbReference type="Gene3D" id="1.20.58.740">
    <property type="match status" value="1"/>
</dbReference>
<feature type="compositionally biased region" description="Basic and acidic residues" evidence="2">
    <location>
        <begin position="699"/>
        <end position="715"/>
    </location>
</feature>
<evidence type="ECO:0000256" key="1">
    <source>
        <dbReference type="PROSITE-ProRule" id="PRU00984"/>
    </source>
</evidence>
<dbReference type="PANTHER" id="PTHR45653">
    <property type="entry name" value="DEDICATOR OF CYTOKINESIS"/>
    <property type="match status" value="1"/>
</dbReference>
<sequence length="715" mass="80155">MYMKATGNEHHWFKNKEYVCRGHDYERLETFQQRMLSEFPQAIAMQHPNHPDDTILQCDAQYLQIYAVTPIPDNIDVLHMDRVPDRIKSFYRVNNIRKFRYDRPFHKGPKDKENEFKSLWIERTTLTLTHSLPGISRWFEVERRELVEVSPLENAIQVVENKNQELRTLISQYQHKQMHGNINLLSMCLNGVIDAAVNGGIARYQEAFFDRDYISSHPGDAEKITQLKELMHEQVHILGIGLAVHEKFVHPEMRPLHKKLIDQFQMMRSSLYHELPALEKLSPACSGTSTPRSNMLVSHSPMSPESIKVMHRHSPLNMLGTVRHSSSSLSSHTSSETGNLVILTDSSVGETAEDVYHMQVPLKFLNNKYLNLLISVTFSYSQASPSTSSLSSTHSAPSQMINSAPPSARGSPSLPDKYRHHRELMMLLPAHRDRPSSAMYPAAIMENGQHPNFQRALLQQVIGPCKPCSDPNLSVAEKAVSAAPSSWSLDSGTREALPFLSAHVGSILVPPVPPRSLTHGHYSLHFDAFHHHLNDAPPALPARTLRKSPLHPIPASPTSPQSGLDGSNSTLSGSASSGVSSLSESNFGHSSEPPPRTDTMDSVPSQTWNTDEDLETPYLPVRYSLSEPDVLETLKSQPCRSHSAPSGVIPQDTMDPPALPPKPYHSRLSNMDNEEGMILEEDEKYRALHRKISQPTTGAKEEQARVAWEHGISEK</sequence>
<dbReference type="AlphaFoldDB" id="A0A9F2WDY2"/>
<feature type="compositionally biased region" description="Polar residues" evidence="2">
    <location>
        <begin position="635"/>
        <end position="644"/>
    </location>
</feature>
<dbReference type="OrthoDB" id="18896at2759"/>
<dbReference type="PROSITE" id="PS51651">
    <property type="entry name" value="DOCKER"/>
    <property type="match status" value="1"/>
</dbReference>
<feature type="compositionally biased region" description="Low complexity" evidence="2">
    <location>
        <begin position="385"/>
        <end position="399"/>
    </location>
</feature>
<dbReference type="InterPro" id="IPR046770">
    <property type="entry name" value="DOCKER_Lobe_B"/>
</dbReference>
<dbReference type="GeneID" id="103063737"/>
<feature type="compositionally biased region" description="Low complexity" evidence="2">
    <location>
        <begin position="566"/>
        <end position="588"/>
    </location>
</feature>
<dbReference type="RefSeq" id="XP_007432466.1">
    <property type="nucleotide sequence ID" value="XM_007432404.1"/>
</dbReference>
<dbReference type="Proteomes" id="UP000695026">
    <property type="component" value="Unplaced"/>
</dbReference>
<evidence type="ECO:0000256" key="2">
    <source>
        <dbReference type="SAM" id="MobiDB-lite"/>
    </source>
</evidence>
<dbReference type="InterPro" id="IPR043162">
    <property type="entry name" value="DOCK_C_lobe_C"/>
</dbReference>
<evidence type="ECO:0000259" key="3">
    <source>
        <dbReference type="PROSITE" id="PS51651"/>
    </source>
</evidence>
<dbReference type="KEGG" id="pbi:103063737"/>
<evidence type="ECO:0000313" key="5">
    <source>
        <dbReference type="RefSeq" id="XP_007432466.1"/>
    </source>
</evidence>
<dbReference type="InterPro" id="IPR026791">
    <property type="entry name" value="DOCK"/>
</dbReference>
<accession>A0A9F2WDY2</accession>
<dbReference type="Pfam" id="PF20421">
    <property type="entry name" value="DHR-2_Lobe_C"/>
    <property type="match status" value="1"/>
</dbReference>
<proteinExistence type="inferred from homology"/>